<evidence type="ECO:0000256" key="1">
    <source>
        <dbReference type="ARBA" id="ARBA00004479"/>
    </source>
</evidence>
<evidence type="ECO:0000256" key="4">
    <source>
        <dbReference type="ARBA" id="ARBA00022989"/>
    </source>
</evidence>
<evidence type="ECO:0000256" key="7">
    <source>
        <dbReference type="ARBA" id="ARBA00023180"/>
    </source>
</evidence>
<feature type="domain" description="Fibronectin type-III" evidence="8">
    <location>
        <begin position="123"/>
        <end position="225"/>
    </location>
</feature>
<keyword evidence="3" id="KW-0732">Signal</keyword>
<proteinExistence type="predicted"/>
<name>A0A670IRF4_PODMU</name>
<dbReference type="PANTHER" id="PTHR23037:SF30">
    <property type="entry name" value="INTERLEUKIN-2 RECEPTOR SUBUNIT BETA"/>
    <property type="match status" value="1"/>
</dbReference>
<dbReference type="PROSITE" id="PS50853">
    <property type="entry name" value="FN3"/>
    <property type="match status" value="1"/>
</dbReference>
<dbReference type="SUPFAM" id="SSF49265">
    <property type="entry name" value="Fibronectin type III"/>
    <property type="match status" value="1"/>
</dbReference>
<dbReference type="GeneTree" id="ENSGT00510000049239"/>
<evidence type="ECO:0000256" key="3">
    <source>
        <dbReference type="ARBA" id="ARBA00022729"/>
    </source>
</evidence>
<sequence length="255" mass="29515">MWRNRDANPVHQNMRLLIRCNSMLFSLTFSLTDSSSLSCFYDSVEILSCTWTPMKNITEAQCQLEKCIKLCILVEKVHKNTLKREYFIVLANCFKVSFTVNSAVLLLMLPAGPLLLSLVRLRSPCNVQMENDEKLSYNLTWKLCALSHYLENEVEYQIRYKKIDPSKAYIIGSNIQDQRWMKFETLSPDTMYEAAVRVKVKKSTALYNSTWSKWSMPVTWTTHKGKAHRTKPVGYLKNGTDKDPKAFINLGMGWT</sequence>
<dbReference type="InterPro" id="IPR036116">
    <property type="entry name" value="FN3_sf"/>
</dbReference>
<organism evidence="9 10">
    <name type="scientific">Podarcis muralis</name>
    <name type="common">Wall lizard</name>
    <name type="synonym">Lacerta muralis</name>
    <dbReference type="NCBI Taxonomy" id="64176"/>
    <lineage>
        <taxon>Eukaryota</taxon>
        <taxon>Metazoa</taxon>
        <taxon>Chordata</taxon>
        <taxon>Craniata</taxon>
        <taxon>Vertebrata</taxon>
        <taxon>Euteleostomi</taxon>
        <taxon>Lepidosauria</taxon>
        <taxon>Squamata</taxon>
        <taxon>Bifurcata</taxon>
        <taxon>Unidentata</taxon>
        <taxon>Episquamata</taxon>
        <taxon>Laterata</taxon>
        <taxon>Lacertibaenia</taxon>
        <taxon>Lacertidae</taxon>
        <taxon>Podarcis</taxon>
    </lineage>
</organism>
<evidence type="ECO:0000256" key="6">
    <source>
        <dbReference type="ARBA" id="ARBA00023170"/>
    </source>
</evidence>
<keyword evidence="6" id="KW-0675">Receptor</keyword>
<accession>A0A670IRF4</accession>
<dbReference type="CDD" id="cd00063">
    <property type="entry name" value="FN3"/>
    <property type="match status" value="1"/>
</dbReference>
<dbReference type="GO" id="GO:0009897">
    <property type="term" value="C:external side of plasma membrane"/>
    <property type="evidence" value="ECO:0007669"/>
    <property type="project" value="TreeGrafter"/>
</dbReference>
<reference evidence="9" key="2">
    <citation type="submission" date="2025-08" db="UniProtKB">
        <authorList>
            <consortium name="Ensembl"/>
        </authorList>
    </citation>
    <scope>IDENTIFICATION</scope>
</reference>
<dbReference type="AlphaFoldDB" id="A0A670IRF4"/>
<evidence type="ECO:0000259" key="8">
    <source>
        <dbReference type="PROSITE" id="PS50853"/>
    </source>
</evidence>
<evidence type="ECO:0000256" key="5">
    <source>
        <dbReference type="ARBA" id="ARBA00023136"/>
    </source>
</evidence>
<keyword evidence="7" id="KW-0325">Glycoprotein</keyword>
<dbReference type="InterPro" id="IPR003961">
    <property type="entry name" value="FN3_dom"/>
</dbReference>
<evidence type="ECO:0000313" key="9">
    <source>
        <dbReference type="Ensembl" id="ENSPMRP00000014595.1"/>
    </source>
</evidence>
<dbReference type="GO" id="GO:0004896">
    <property type="term" value="F:cytokine receptor activity"/>
    <property type="evidence" value="ECO:0007669"/>
    <property type="project" value="InterPro"/>
</dbReference>
<reference evidence="9 10" key="1">
    <citation type="journal article" date="2019" name="Proc. Natl. Acad. Sci. U.S.A.">
        <title>Regulatory changes in pterin and carotenoid genes underlie balanced color polymorphisms in the wall lizard.</title>
        <authorList>
            <person name="Andrade P."/>
            <person name="Pinho C."/>
            <person name="Perez I de Lanuza G."/>
            <person name="Afonso S."/>
            <person name="Brejcha J."/>
            <person name="Rubin C.J."/>
            <person name="Wallerman O."/>
            <person name="Pereira P."/>
            <person name="Sabatino S.J."/>
            <person name="Bellati A."/>
            <person name="Pellitteri-Rosa D."/>
            <person name="Bosakova Z."/>
            <person name="Bunikis I."/>
            <person name="Carretero M.A."/>
            <person name="Feiner N."/>
            <person name="Marsik P."/>
            <person name="Pauperio F."/>
            <person name="Salvi D."/>
            <person name="Soler L."/>
            <person name="While G.M."/>
            <person name="Uller T."/>
            <person name="Font E."/>
            <person name="Andersson L."/>
            <person name="Carneiro M."/>
        </authorList>
    </citation>
    <scope>NUCLEOTIDE SEQUENCE</scope>
</reference>
<keyword evidence="2" id="KW-0812">Transmembrane</keyword>
<dbReference type="Proteomes" id="UP000472272">
    <property type="component" value="Chromosome 10"/>
</dbReference>
<dbReference type="InterPro" id="IPR013783">
    <property type="entry name" value="Ig-like_fold"/>
</dbReference>
<dbReference type="InterPro" id="IPR003531">
    <property type="entry name" value="Hempt_rcpt_S_F1_CS"/>
</dbReference>
<dbReference type="Ensembl" id="ENSPMRT00000015591.1">
    <property type="protein sequence ID" value="ENSPMRP00000014595.1"/>
    <property type="gene ID" value="ENSPMRG00000009735.1"/>
</dbReference>
<protein>
    <submittedName>
        <fullName evidence="9">Interleukin 2 receptor subunit beta</fullName>
    </submittedName>
</protein>
<dbReference type="PANTHER" id="PTHR23037">
    <property type="entry name" value="CYTOKINE RECEPTOR"/>
    <property type="match status" value="1"/>
</dbReference>
<keyword evidence="10" id="KW-1185">Reference proteome</keyword>
<evidence type="ECO:0000313" key="10">
    <source>
        <dbReference type="Proteomes" id="UP000472272"/>
    </source>
</evidence>
<keyword evidence="5" id="KW-0472">Membrane</keyword>
<keyword evidence="4" id="KW-1133">Transmembrane helix</keyword>
<dbReference type="Gene3D" id="2.60.40.10">
    <property type="entry name" value="Immunoglobulins"/>
    <property type="match status" value="2"/>
</dbReference>
<dbReference type="PROSITE" id="PS01355">
    <property type="entry name" value="HEMATOPO_REC_S_F1"/>
    <property type="match status" value="1"/>
</dbReference>
<dbReference type="GO" id="GO:0016064">
    <property type="term" value="P:immunoglobulin mediated immune response"/>
    <property type="evidence" value="ECO:0007669"/>
    <property type="project" value="TreeGrafter"/>
</dbReference>
<comment type="subcellular location">
    <subcellularLocation>
        <location evidence="1">Membrane</location>
        <topology evidence="1">Single-pass type I membrane protein</topology>
    </subcellularLocation>
</comment>
<dbReference type="GO" id="GO:0019976">
    <property type="term" value="F:interleukin-2 binding"/>
    <property type="evidence" value="ECO:0007669"/>
    <property type="project" value="TreeGrafter"/>
</dbReference>
<reference evidence="9" key="3">
    <citation type="submission" date="2025-09" db="UniProtKB">
        <authorList>
            <consortium name="Ensembl"/>
        </authorList>
    </citation>
    <scope>IDENTIFICATION</scope>
</reference>
<evidence type="ECO:0000256" key="2">
    <source>
        <dbReference type="ARBA" id="ARBA00022692"/>
    </source>
</evidence>